<reference evidence="12 13" key="3">
    <citation type="journal article" date="2020" name="J. Biol. Chem.">
        <title>A structural and kinetic survey of GH5_4 endoglucanases reveals determinants of broad substrate specificity and opportunities for biomass hydrolysis.</title>
        <authorList>
            <person name="Glasgow E.M."/>
            <person name="Kemna E.I."/>
            <person name="Bingman C.A."/>
            <person name="Ing N."/>
            <person name="Deng K."/>
            <person name="Bianchetti C.M."/>
            <person name="Takasuka T.E."/>
            <person name="Northen T.R."/>
            <person name="Fox B.G."/>
        </authorList>
    </citation>
    <scope>X-RAY CRYSTALLOGRAPHY (1.45 ANGSTROMS) OF 85-437</scope>
</reference>
<dbReference type="PDB" id="6WQP">
    <property type="method" value="X-ray"/>
    <property type="resolution" value="1.60 A"/>
    <property type="chains" value="A/B=85-437"/>
</dbReference>
<feature type="chain" id="PRO_5003060357" evidence="8">
    <location>
        <begin position="27"/>
        <end position="441"/>
    </location>
</feature>
<dbReference type="Proteomes" id="UP000007054">
    <property type="component" value="Chromosome"/>
</dbReference>
<dbReference type="InterPro" id="IPR050386">
    <property type="entry name" value="Glycosyl_hydrolase_5"/>
</dbReference>
<dbReference type="PATRIC" id="fig|213810.4.peg.458"/>
<name>D4LAX7_RUMC1</name>
<protein>
    <submittedName>
        <fullName evidence="10">Endoglucanase</fullName>
    </submittedName>
</protein>
<dbReference type="CAZy" id="GH5">
    <property type="family name" value="Glycoside Hydrolase Family 5"/>
</dbReference>
<dbReference type="Pfam" id="PF00150">
    <property type="entry name" value="Cellulase"/>
    <property type="match status" value="1"/>
</dbReference>
<evidence type="ECO:0000256" key="8">
    <source>
        <dbReference type="SAM" id="SignalP"/>
    </source>
</evidence>
<dbReference type="InterPro" id="IPR001547">
    <property type="entry name" value="Glyco_hydro_5"/>
</dbReference>
<reference evidence="10" key="2">
    <citation type="submission" date="2010-03" db="EMBL/GenBank/DDBJ databases">
        <authorList>
            <person name="Pajon A."/>
        </authorList>
    </citation>
    <scope>NUCLEOTIDE SEQUENCE</scope>
    <source>
        <strain evidence="10">Type strain: 18P13</strain>
    </source>
</reference>
<evidence type="ECO:0000256" key="5">
    <source>
        <dbReference type="ARBA" id="ARBA00023295"/>
    </source>
</evidence>
<evidence type="ECO:0000259" key="9">
    <source>
        <dbReference type="Pfam" id="PF00150"/>
    </source>
</evidence>
<evidence type="ECO:0007829" key="12">
    <source>
        <dbReference type="PDB" id="6WQP"/>
    </source>
</evidence>
<dbReference type="EMBL" id="FP929052">
    <property type="protein sequence ID" value="CBL16772.1"/>
    <property type="molecule type" value="Genomic_DNA"/>
</dbReference>
<keyword evidence="12 13" id="KW-0002">3D-structure</keyword>
<evidence type="ECO:0000256" key="7">
    <source>
        <dbReference type="RuleBase" id="RU361153"/>
    </source>
</evidence>
<keyword evidence="6" id="KW-0624">Polysaccharide degradation</keyword>
<dbReference type="CDD" id="cd14252">
    <property type="entry name" value="Dockerin_like"/>
    <property type="match status" value="1"/>
</dbReference>
<evidence type="ECO:0000256" key="2">
    <source>
        <dbReference type="ARBA" id="ARBA00022801"/>
    </source>
</evidence>
<dbReference type="InterPro" id="IPR017853">
    <property type="entry name" value="GH"/>
</dbReference>
<dbReference type="AlphaFoldDB" id="D4LAX7"/>
<dbReference type="KEGG" id="rch:RUM_05520"/>
<dbReference type="SMR" id="D4LAX7"/>
<dbReference type="InterPro" id="IPR018087">
    <property type="entry name" value="Glyco_hydro_5_CS"/>
</dbReference>
<keyword evidence="4" id="KW-0119">Carbohydrate metabolism</keyword>
<evidence type="ECO:0000256" key="6">
    <source>
        <dbReference type="ARBA" id="ARBA00023326"/>
    </source>
</evidence>
<sequence>MLKKLWAYLSAAAVSVAMLGSMSANAAYVKANDYTRNLSVTDVTAVQDYLTAKCDTVNSLADLNQDEVIDAMDLALHKRILLGNLELLEPPTQMRDLTASQLLDEITIGWNLGNTLDATTTSWLPNPTPAQSETAWGCPMTTKAMIDKVKEGGFNTVRVPVSWIDHTGSAPEYQIDEAWMNRVQEVVNYVIDNDMYCILNIHHENDWLIPTNAQKDSVNARLDAIWTQIATRFGSYDEHLIFEGMNEPRLVGDPNEWNGGNQEARQVINSYNQTFVNTVRATGGNNAIRCLMVPTYAASCSSTTVNDFVLPTDTVANKLIVDIHSYSPYNFALNTSGTSSFTQSDISQLQWTLQEIYNSFGAKGIPVIIGEFGALNKNNINGRVLWGENYLRIAKSYNIRCIWWDNNAFDTSGENFGLLNRGTLTWQYPELLEAMMKGLNS</sequence>
<dbReference type="GO" id="GO:0009986">
    <property type="term" value="C:cell surface"/>
    <property type="evidence" value="ECO:0007669"/>
    <property type="project" value="TreeGrafter"/>
</dbReference>
<dbReference type="GO" id="GO:0005576">
    <property type="term" value="C:extracellular region"/>
    <property type="evidence" value="ECO:0007669"/>
    <property type="project" value="TreeGrafter"/>
</dbReference>
<dbReference type="Gene3D" id="3.20.20.80">
    <property type="entry name" value="Glycosidases"/>
    <property type="match status" value="1"/>
</dbReference>
<keyword evidence="8" id="KW-0732">Signal</keyword>
<evidence type="ECO:0000256" key="4">
    <source>
        <dbReference type="ARBA" id="ARBA00023277"/>
    </source>
</evidence>
<dbReference type="RefSeq" id="WP_015557679.1">
    <property type="nucleotide sequence ID" value="NC_021039.1"/>
</dbReference>
<gene>
    <name evidence="10" type="ordered locus">RUM_05520</name>
</gene>
<dbReference type="GO" id="GO:0030245">
    <property type="term" value="P:cellulose catabolic process"/>
    <property type="evidence" value="ECO:0007669"/>
    <property type="project" value="UniProtKB-KW"/>
</dbReference>
<dbReference type="Gene3D" id="1.10.1330.10">
    <property type="entry name" value="Dockerin domain"/>
    <property type="match status" value="1"/>
</dbReference>
<keyword evidence="2 7" id="KW-0378">Hydrolase</keyword>
<evidence type="ECO:0000313" key="11">
    <source>
        <dbReference type="Proteomes" id="UP000007054"/>
    </source>
</evidence>
<feature type="signal peptide" evidence="8">
    <location>
        <begin position="1"/>
        <end position="26"/>
    </location>
</feature>
<evidence type="ECO:0000256" key="3">
    <source>
        <dbReference type="ARBA" id="ARBA00023001"/>
    </source>
</evidence>
<reference evidence="10" key="1">
    <citation type="submission" date="2010-03" db="EMBL/GenBank/DDBJ databases">
        <title>The genome sequence of Ruminococcus sp. 18P13.</title>
        <authorList>
            <consortium name="metaHIT consortium -- http://www.metahit.eu/"/>
            <person name="Pajon A."/>
            <person name="Turner K."/>
            <person name="Parkhill J."/>
            <person name="Bernalier A."/>
        </authorList>
    </citation>
    <scope>NUCLEOTIDE SEQUENCE [LARGE SCALE GENOMIC DNA]</scope>
    <source>
        <strain evidence="10">Type strain: 18P13</strain>
    </source>
</reference>
<dbReference type="HOGENOM" id="CLU_018668_3_1_9"/>
<dbReference type="SUPFAM" id="SSF51445">
    <property type="entry name" value="(Trans)glycosidases"/>
    <property type="match status" value="1"/>
</dbReference>
<keyword evidence="3" id="KW-0136">Cellulose degradation</keyword>
<dbReference type="GO" id="GO:0008422">
    <property type="term" value="F:beta-glucosidase activity"/>
    <property type="evidence" value="ECO:0007669"/>
    <property type="project" value="TreeGrafter"/>
</dbReference>
<feature type="domain" description="Glycoside hydrolase family 5" evidence="9">
    <location>
        <begin position="131"/>
        <end position="409"/>
    </location>
</feature>
<keyword evidence="5 7" id="KW-0326">Glycosidase</keyword>
<dbReference type="GeneID" id="83155368"/>
<dbReference type="PROSITE" id="PS00659">
    <property type="entry name" value="GLYCOSYL_HYDROL_F5"/>
    <property type="match status" value="1"/>
</dbReference>
<dbReference type="PANTHER" id="PTHR31297">
    <property type="entry name" value="GLUCAN ENDO-1,6-BETA-GLUCOSIDASE B"/>
    <property type="match status" value="1"/>
</dbReference>
<accession>D4LAX7</accession>
<evidence type="ECO:0000256" key="1">
    <source>
        <dbReference type="ARBA" id="ARBA00005641"/>
    </source>
</evidence>
<organism evidence="10 11">
    <name type="scientific">Ruminococcus champanellensis (strain DSM 18848 / JCM 17042 / KCTC 15320 / 18P13)</name>
    <dbReference type="NCBI Taxonomy" id="213810"/>
    <lineage>
        <taxon>Bacteria</taxon>
        <taxon>Bacillati</taxon>
        <taxon>Bacillota</taxon>
        <taxon>Clostridia</taxon>
        <taxon>Eubacteriales</taxon>
        <taxon>Oscillospiraceae</taxon>
        <taxon>Ruminococcus</taxon>
    </lineage>
</organism>
<dbReference type="PDB" id="6WQV">
    <property type="method" value="X-ray"/>
    <property type="resolution" value="1.45 A"/>
    <property type="chains" value="A/B/C/D=85-437"/>
</dbReference>
<proteinExistence type="evidence at protein level"/>
<evidence type="ECO:0000313" key="10">
    <source>
        <dbReference type="EMBL" id="CBL16772.1"/>
    </source>
</evidence>
<dbReference type="InterPro" id="IPR036439">
    <property type="entry name" value="Dockerin_dom_sf"/>
</dbReference>
<evidence type="ECO:0007829" key="13">
    <source>
        <dbReference type="PDB" id="6WQV"/>
    </source>
</evidence>
<comment type="similarity">
    <text evidence="1 7">Belongs to the glycosyl hydrolase 5 (cellulase A) family.</text>
</comment>
<dbReference type="PANTHER" id="PTHR31297:SF41">
    <property type="entry name" value="ENDOGLUCANASE, PUTATIVE (AFU_ORTHOLOGUE AFUA_5G01830)-RELATED"/>
    <property type="match status" value="1"/>
</dbReference>
<dbReference type="BioCyc" id="RCHA213810:RUM_RS02665-MONOMER"/>
<keyword evidence="11" id="KW-1185">Reference proteome</keyword>
<dbReference type="STRING" id="213810.RUM_05520"/>